<comment type="caution">
    <text evidence="5">The sequence shown here is derived from an EMBL/GenBank/DDBJ whole genome shotgun (WGS) entry which is preliminary data.</text>
</comment>
<keyword evidence="3" id="KW-0012">Acyltransferase</keyword>
<dbReference type="CDD" id="cd04301">
    <property type="entry name" value="NAT_SF"/>
    <property type="match status" value="1"/>
</dbReference>
<dbReference type="AlphaFoldDB" id="A0A5S5C9T6"/>
<feature type="domain" description="N-acetyltransferase" evidence="4">
    <location>
        <begin position="3"/>
        <end position="162"/>
    </location>
</feature>
<dbReference type="GO" id="GO:0008080">
    <property type="term" value="F:N-acetyltransferase activity"/>
    <property type="evidence" value="ECO:0007669"/>
    <property type="project" value="TreeGrafter"/>
</dbReference>
<dbReference type="OrthoDB" id="9805924at2"/>
<dbReference type="InterPro" id="IPR000182">
    <property type="entry name" value="GNAT_dom"/>
</dbReference>
<dbReference type="RefSeq" id="WP_148781761.1">
    <property type="nucleotide sequence ID" value="NZ_VNHU01000002.1"/>
</dbReference>
<dbReference type="EMBL" id="VNHU01000002">
    <property type="protein sequence ID" value="TYP76165.1"/>
    <property type="molecule type" value="Genomic_DNA"/>
</dbReference>
<keyword evidence="6" id="KW-1185">Reference proteome</keyword>
<dbReference type="FunFam" id="3.40.630.30:FF:000064">
    <property type="entry name" value="GNAT family acetyltransferase"/>
    <property type="match status" value="1"/>
</dbReference>
<dbReference type="PANTHER" id="PTHR10545:SF29">
    <property type="entry name" value="GH14572P-RELATED"/>
    <property type="match status" value="1"/>
</dbReference>
<organism evidence="5 6">
    <name type="scientific">Aquimarina intermedia</name>
    <dbReference type="NCBI Taxonomy" id="350814"/>
    <lineage>
        <taxon>Bacteria</taxon>
        <taxon>Pseudomonadati</taxon>
        <taxon>Bacteroidota</taxon>
        <taxon>Flavobacteriia</taxon>
        <taxon>Flavobacteriales</taxon>
        <taxon>Flavobacteriaceae</taxon>
        <taxon>Aquimarina</taxon>
    </lineage>
</organism>
<dbReference type="InterPro" id="IPR017255">
    <property type="entry name" value="AcTrfase_GNAT_prd"/>
</dbReference>
<evidence type="ECO:0000256" key="3">
    <source>
        <dbReference type="ARBA" id="ARBA00023315"/>
    </source>
</evidence>
<reference evidence="5 6" key="1">
    <citation type="submission" date="2019-07" db="EMBL/GenBank/DDBJ databases">
        <title>Genomic Encyclopedia of Archaeal and Bacterial Type Strains, Phase II (KMG-II): from individual species to whole genera.</title>
        <authorList>
            <person name="Goeker M."/>
        </authorList>
    </citation>
    <scope>NUCLEOTIDE SEQUENCE [LARGE SCALE GENOMIC DNA]</scope>
    <source>
        <strain evidence="5 6">DSM 17527</strain>
    </source>
</reference>
<dbReference type="Pfam" id="PF00583">
    <property type="entry name" value="Acetyltransf_1"/>
    <property type="match status" value="1"/>
</dbReference>
<name>A0A5S5C9T6_9FLAO</name>
<evidence type="ECO:0000313" key="6">
    <source>
        <dbReference type="Proteomes" id="UP000324376"/>
    </source>
</evidence>
<evidence type="ECO:0000259" key="4">
    <source>
        <dbReference type="PROSITE" id="PS51186"/>
    </source>
</evidence>
<dbReference type="PIRSF" id="PIRSF037663">
    <property type="entry name" value="Acetyltransf_GNAT_prd"/>
    <property type="match status" value="1"/>
</dbReference>
<dbReference type="InterPro" id="IPR051016">
    <property type="entry name" value="Diverse_Substrate_AcTransf"/>
</dbReference>
<evidence type="ECO:0000256" key="2">
    <source>
        <dbReference type="ARBA" id="ARBA00022679"/>
    </source>
</evidence>
<dbReference type="InterPro" id="IPR016181">
    <property type="entry name" value="Acyl_CoA_acyltransferase"/>
</dbReference>
<sequence>MDFTIRNATPEDMGQVLELIRELAAFEKEPNAVEIDEKELVAEGFGEHPLFQCIVAEVKGEIVGTAIFYYRFSTWQGRSIHLEDLIVTSSMRGTGIGSALYTEVMRFADFKGVRRVEWVVLDWNKTAIDFYKKSGAVLLKDWYLAQMDKKGLQAFVSKKFAD</sequence>
<dbReference type="SUPFAM" id="SSF55729">
    <property type="entry name" value="Acyl-CoA N-acyltransferases (Nat)"/>
    <property type="match status" value="1"/>
</dbReference>
<proteinExistence type="inferred from homology"/>
<evidence type="ECO:0000256" key="1">
    <source>
        <dbReference type="ARBA" id="ARBA00008694"/>
    </source>
</evidence>
<dbReference type="PROSITE" id="PS51186">
    <property type="entry name" value="GNAT"/>
    <property type="match status" value="1"/>
</dbReference>
<evidence type="ECO:0000313" key="5">
    <source>
        <dbReference type="EMBL" id="TYP76165.1"/>
    </source>
</evidence>
<protein>
    <submittedName>
        <fullName evidence="5">Putative N-acetyltransferase YhbS</fullName>
    </submittedName>
</protein>
<accession>A0A5S5C9T6</accession>
<gene>
    <name evidence="5" type="ORF">BD809_102382</name>
</gene>
<dbReference type="Gene3D" id="3.40.630.30">
    <property type="match status" value="1"/>
</dbReference>
<comment type="similarity">
    <text evidence="1">Belongs to the acetyltransferase family.</text>
</comment>
<dbReference type="PANTHER" id="PTHR10545">
    <property type="entry name" value="DIAMINE N-ACETYLTRANSFERASE"/>
    <property type="match status" value="1"/>
</dbReference>
<dbReference type="Proteomes" id="UP000324376">
    <property type="component" value="Unassembled WGS sequence"/>
</dbReference>
<keyword evidence="2 5" id="KW-0808">Transferase</keyword>